<evidence type="ECO:0000313" key="6">
    <source>
        <dbReference type="EMBL" id="GAA3568690.1"/>
    </source>
</evidence>
<dbReference type="Gene3D" id="1.10.260.40">
    <property type="entry name" value="lambda repressor-like DNA-binding domains"/>
    <property type="match status" value="1"/>
</dbReference>
<dbReference type="InterPro" id="IPR010982">
    <property type="entry name" value="Lambda_DNA-bd_dom_sf"/>
</dbReference>
<sequence>MADIARLSGVSVTTVSHVINRTRPVREETEAAVLAAAGQLGYQAAPAGGATGRVLGIASSAFSNPSFSDLLHGIEQVASRNGYSLLLSDTRDDAVTELRAMTELIDHRVQAILLAPSAEPGAALDYARGQDVPVVVLDRMVDAAVDQVGSDNVDSIGVLVDHLAGLGHTRIAMISGMPGLSTTEERVEGFRRATARHGIALDDGSVVSGQGADEASQEAMTRLMTSAQPPTAVVTGNNRATIGAMRAARHLGVEVPRDVALVGYDDFDWADLFHPRLTVIAQPTTQIGESAVDLAVSRILDPDRAPRRLTLATTFVHRESCGCDPHDPR</sequence>
<dbReference type="CDD" id="cd01392">
    <property type="entry name" value="HTH_LacI"/>
    <property type="match status" value="1"/>
</dbReference>
<protein>
    <submittedName>
        <fullName evidence="6">LacI family DNA-binding transcriptional regulator</fullName>
    </submittedName>
</protein>
<dbReference type="EMBL" id="BAAAYR010000003">
    <property type="protein sequence ID" value="GAA3568690.1"/>
    <property type="molecule type" value="Genomic_DNA"/>
</dbReference>
<evidence type="ECO:0000256" key="3">
    <source>
        <dbReference type="ARBA" id="ARBA00023125"/>
    </source>
</evidence>
<keyword evidence="3 6" id="KW-0238">DNA-binding</keyword>
<evidence type="ECO:0000259" key="5">
    <source>
        <dbReference type="PROSITE" id="PS50932"/>
    </source>
</evidence>
<dbReference type="InterPro" id="IPR028082">
    <property type="entry name" value="Peripla_BP_I"/>
</dbReference>
<dbReference type="Pfam" id="PF00356">
    <property type="entry name" value="LacI"/>
    <property type="match status" value="1"/>
</dbReference>
<dbReference type="GO" id="GO:0003677">
    <property type="term" value="F:DNA binding"/>
    <property type="evidence" value="ECO:0007669"/>
    <property type="project" value="UniProtKB-KW"/>
</dbReference>
<dbReference type="Gene3D" id="3.40.50.2300">
    <property type="match status" value="2"/>
</dbReference>
<gene>
    <name evidence="6" type="ORF">GCM10022197_26250</name>
</gene>
<name>A0ABP6XKC7_9ACTN</name>
<dbReference type="SUPFAM" id="SSF53822">
    <property type="entry name" value="Periplasmic binding protein-like I"/>
    <property type="match status" value="1"/>
</dbReference>
<keyword evidence="2" id="KW-0805">Transcription regulation</keyword>
<dbReference type="InterPro" id="IPR000843">
    <property type="entry name" value="HTH_LacI"/>
</dbReference>
<dbReference type="Proteomes" id="UP001500767">
    <property type="component" value="Unassembled WGS sequence"/>
</dbReference>
<dbReference type="SUPFAM" id="SSF47413">
    <property type="entry name" value="lambda repressor-like DNA-binding domains"/>
    <property type="match status" value="1"/>
</dbReference>
<dbReference type="PANTHER" id="PTHR30146:SF148">
    <property type="entry name" value="HTH-TYPE TRANSCRIPTIONAL REPRESSOR PURR-RELATED"/>
    <property type="match status" value="1"/>
</dbReference>
<proteinExistence type="predicted"/>
<dbReference type="PROSITE" id="PS50932">
    <property type="entry name" value="HTH_LACI_2"/>
    <property type="match status" value="1"/>
</dbReference>
<keyword evidence="1" id="KW-0678">Repressor</keyword>
<dbReference type="PANTHER" id="PTHR30146">
    <property type="entry name" value="LACI-RELATED TRANSCRIPTIONAL REPRESSOR"/>
    <property type="match status" value="1"/>
</dbReference>
<dbReference type="Pfam" id="PF13377">
    <property type="entry name" value="Peripla_BP_3"/>
    <property type="match status" value="1"/>
</dbReference>
<evidence type="ECO:0000256" key="4">
    <source>
        <dbReference type="ARBA" id="ARBA00023163"/>
    </source>
</evidence>
<keyword evidence="4" id="KW-0804">Transcription</keyword>
<dbReference type="PROSITE" id="PS00356">
    <property type="entry name" value="HTH_LACI_1"/>
    <property type="match status" value="1"/>
</dbReference>
<dbReference type="InterPro" id="IPR046335">
    <property type="entry name" value="LacI/GalR-like_sensor"/>
</dbReference>
<accession>A0ABP6XKC7</accession>
<comment type="caution">
    <text evidence="6">The sequence shown here is derived from an EMBL/GenBank/DDBJ whole genome shotgun (WGS) entry which is preliminary data.</text>
</comment>
<reference evidence="7" key="1">
    <citation type="journal article" date="2019" name="Int. J. Syst. Evol. Microbiol.">
        <title>The Global Catalogue of Microorganisms (GCM) 10K type strain sequencing project: providing services to taxonomists for standard genome sequencing and annotation.</title>
        <authorList>
            <consortium name="The Broad Institute Genomics Platform"/>
            <consortium name="The Broad Institute Genome Sequencing Center for Infectious Disease"/>
            <person name="Wu L."/>
            <person name="Ma J."/>
        </authorList>
    </citation>
    <scope>NUCLEOTIDE SEQUENCE [LARGE SCALE GENOMIC DNA]</scope>
    <source>
        <strain evidence="7">JCM 16540</strain>
    </source>
</reference>
<keyword evidence="7" id="KW-1185">Reference proteome</keyword>
<feature type="domain" description="HTH lacI-type" evidence="5">
    <location>
        <begin position="1"/>
        <end position="53"/>
    </location>
</feature>
<organism evidence="6 7">
    <name type="scientific">Microlunatus spumicola</name>
    <dbReference type="NCBI Taxonomy" id="81499"/>
    <lineage>
        <taxon>Bacteria</taxon>
        <taxon>Bacillati</taxon>
        <taxon>Actinomycetota</taxon>
        <taxon>Actinomycetes</taxon>
        <taxon>Propionibacteriales</taxon>
        <taxon>Propionibacteriaceae</taxon>
        <taxon>Microlunatus</taxon>
    </lineage>
</organism>
<dbReference type="SMART" id="SM00354">
    <property type="entry name" value="HTH_LACI"/>
    <property type="match status" value="1"/>
</dbReference>
<evidence type="ECO:0000313" key="7">
    <source>
        <dbReference type="Proteomes" id="UP001500767"/>
    </source>
</evidence>
<evidence type="ECO:0000256" key="1">
    <source>
        <dbReference type="ARBA" id="ARBA00022491"/>
    </source>
</evidence>
<evidence type="ECO:0000256" key="2">
    <source>
        <dbReference type="ARBA" id="ARBA00023015"/>
    </source>
</evidence>
<dbReference type="CDD" id="cd06267">
    <property type="entry name" value="PBP1_LacI_sugar_binding-like"/>
    <property type="match status" value="1"/>
</dbReference>